<dbReference type="SUPFAM" id="SSF46785">
    <property type="entry name" value="Winged helix' DNA-binding domain"/>
    <property type="match status" value="1"/>
</dbReference>
<evidence type="ECO:0000259" key="6">
    <source>
        <dbReference type="PROSITE" id="PS50949"/>
    </source>
</evidence>
<dbReference type="InterPro" id="IPR051446">
    <property type="entry name" value="HTH_trans_reg/aminotransferase"/>
</dbReference>
<dbReference type="SUPFAM" id="SSF53383">
    <property type="entry name" value="PLP-dependent transferases"/>
    <property type="match status" value="1"/>
</dbReference>
<dbReference type="Pfam" id="PF00155">
    <property type="entry name" value="Aminotran_1_2"/>
    <property type="match status" value="1"/>
</dbReference>
<accession>A0A076PKU8</accession>
<dbReference type="KEGG" id="ctes:O987_16835"/>
<dbReference type="InterPro" id="IPR015421">
    <property type="entry name" value="PyrdxlP-dep_Trfase_major"/>
</dbReference>
<dbReference type="GO" id="GO:0003677">
    <property type="term" value="F:DNA binding"/>
    <property type="evidence" value="ECO:0007669"/>
    <property type="project" value="UniProtKB-KW"/>
</dbReference>
<reference evidence="7 8" key="1">
    <citation type="journal article" date="2014" name="Genome Announc.">
        <title>Complete Genome Sequence of Polychlorinated Biphenyl Degrader Comamonas testosteroni TK102 (NBRC 109938).</title>
        <authorList>
            <person name="Fukuda K."/>
            <person name="Hosoyama A."/>
            <person name="Tsuchikane K."/>
            <person name="Ohji S."/>
            <person name="Yamazoe A."/>
            <person name="Fujita N."/>
            <person name="Shintani M."/>
            <person name="Kimbara K."/>
        </authorList>
    </citation>
    <scope>NUCLEOTIDE SEQUENCE [LARGE SCALE GENOMIC DNA]</scope>
    <source>
        <strain evidence="7">TK102</strain>
    </source>
</reference>
<dbReference type="RefSeq" id="WP_043373486.1">
    <property type="nucleotide sequence ID" value="NZ_CP006704.1"/>
</dbReference>
<proteinExistence type="inferred from homology"/>
<evidence type="ECO:0000256" key="5">
    <source>
        <dbReference type="ARBA" id="ARBA00023163"/>
    </source>
</evidence>
<keyword evidence="3" id="KW-0805">Transcription regulation</keyword>
<dbReference type="Gene3D" id="1.10.10.10">
    <property type="entry name" value="Winged helix-like DNA-binding domain superfamily/Winged helix DNA-binding domain"/>
    <property type="match status" value="1"/>
</dbReference>
<dbReference type="SMART" id="SM00345">
    <property type="entry name" value="HTH_GNTR"/>
    <property type="match status" value="1"/>
</dbReference>
<dbReference type="Pfam" id="PF00392">
    <property type="entry name" value="GntR"/>
    <property type="match status" value="1"/>
</dbReference>
<comment type="similarity">
    <text evidence="1">In the C-terminal section; belongs to the class-I pyridoxal-phosphate-dependent aminotransferase family.</text>
</comment>
<organism evidence="7 8">
    <name type="scientific">Comamonas testosteroni TK102</name>
    <dbReference type="NCBI Taxonomy" id="1392005"/>
    <lineage>
        <taxon>Bacteria</taxon>
        <taxon>Pseudomonadati</taxon>
        <taxon>Pseudomonadota</taxon>
        <taxon>Betaproteobacteria</taxon>
        <taxon>Burkholderiales</taxon>
        <taxon>Comamonadaceae</taxon>
        <taxon>Comamonas</taxon>
    </lineage>
</organism>
<name>A0A076PKU8_COMTE</name>
<dbReference type="EMBL" id="CP006704">
    <property type="protein sequence ID" value="AIJ47479.1"/>
    <property type="molecule type" value="Genomic_DNA"/>
</dbReference>
<evidence type="ECO:0000256" key="1">
    <source>
        <dbReference type="ARBA" id="ARBA00005384"/>
    </source>
</evidence>
<dbReference type="CDD" id="cd07377">
    <property type="entry name" value="WHTH_GntR"/>
    <property type="match status" value="1"/>
</dbReference>
<dbReference type="InterPro" id="IPR000524">
    <property type="entry name" value="Tscrpt_reg_HTH_GntR"/>
</dbReference>
<keyword evidence="4" id="KW-0238">DNA-binding</keyword>
<dbReference type="AlphaFoldDB" id="A0A076PKU8"/>
<dbReference type="HOGENOM" id="CLU_017584_0_0_4"/>
<dbReference type="PROSITE" id="PS50949">
    <property type="entry name" value="HTH_GNTR"/>
    <property type="match status" value="1"/>
</dbReference>
<dbReference type="InterPro" id="IPR015422">
    <property type="entry name" value="PyrdxlP-dep_Trfase_small"/>
</dbReference>
<evidence type="ECO:0000313" key="8">
    <source>
        <dbReference type="Proteomes" id="UP000028782"/>
    </source>
</evidence>
<dbReference type="PANTHER" id="PTHR46577:SF2">
    <property type="entry name" value="TRANSCRIPTIONAL REGULATORY PROTEIN"/>
    <property type="match status" value="1"/>
</dbReference>
<feature type="domain" description="HTH gntR-type" evidence="6">
    <location>
        <begin position="34"/>
        <end position="102"/>
    </location>
</feature>
<keyword evidence="2" id="KW-0663">Pyridoxal phosphate</keyword>
<dbReference type="PANTHER" id="PTHR46577">
    <property type="entry name" value="HTH-TYPE TRANSCRIPTIONAL REGULATORY PROTEIN GABR"/>
    <property type="match status" value="1"/>
</dbReference>
<dbReference type="GO" id="GO:0003700">
    <property type="term" value="F:DNA-binding transcription factor activity"/>
    <property type="evidence" value="ECO:0007669"/>
    <property type="project" value="InterPro"/>
</dbReference>
<dbReference type="InterPro" id="IPR004839">
    <property type="entry name" value="Aminotransferase_I/II_large"/>
</dbReference>
<dbReference type="CDD" id="cd00609">
    <property type="entry name" value="AAT_like"/>
    <property type="match status" value="1"/>
</dbReference>
<evidence type="ECO:0000256" key="2">
    <source>
        <dbReference type="ARBA" id="ARBA00022898"/>
    </source>
</evidence>
<evidence type="ECO:0000256" key="3">
    <source>
        <dbReference type="ARBA" id="ARBA00023015"/>
    </source>
</evidence>
<evidence type="ECO:0000256" key="4">
    <source>
        <dbReference type="ARBA" id="ARBA00023125"/>
    </source>
</evidence>
<gene>
    <name evidence="7" type="ORF">O987_16835</name>
</gene>
<protein>
    <submittedName>
        <fullName evidence="7">GntR family transcriptional regulator</fullName>
    </submittedName>
</protein>
<dbReference type="InterPro" id="IPR036390">
    <property type="entry name" value="WH_DNA-bd_sf"/>
</dbReference>
<dbReference type="Proteomes" id="UP000028782">
    <property type="component" value="Chromosome"/>
</dbReference>
<evidence type="ECO:0000313" key="7">
    <source>
        <dbReference type="EMBL" id="AIJ47479.1"/>
    </source>
</evidence>
<dbReference type="InterPro" id="IPR036388">
    <property type="entry name" value="WH-like_DNA-bd_sf"/>
</dbReference>
<keyword evidence="5" id="KW-0804">Transcription</keyword>
<dbReference type="Gene3D" id="3.90.1150.10">
    <property type="entry name" value="Aspartate Aminotransferase, domain 1"/>
    <property type="match status" value="1"/>
</dbReference>
<dbReference type="PRINTS" id="PR00035">
    <property type="entry name" value="HTHGNTR"/>
</dbReference>
<sequence>MLDAQIDGGAAAPATLPLAGTGSMGWQPMRSSAVGLVDQLVEHFGGLIRNHGLRVGVRLPSVRALAENAGVSRDTVVQAYDKLAAQGLLQSRRGSGFYVAAQRRVMEPAAAAAASAQPADFDTAYLLRGIFRDDSAGTGGAGCLPSSWMDQGLITGAMRAITRNNARAEQSFLSYGHPQGFLPLRQQIASNLQAHEVPAHPEANLMTVGGVTHGLDLVVRCFLKPGDTVLVEDPAWFLIFGRLKYMGVNVVGVPRLPGGPDVAALASLAQSHKPKLFILNTAVHNPTGLSLSAGVAHEVLRIAERHDFLLVEDDTYAEFLGAMPLRLAAMDRLQRVILVGGYSKSLSGGLRVGYIATKPEYVHRLTDMKLLAGLTSSLPAEQIVHHILADGSFRKHVDRLRERVDRARGRCLRKLEALGCHAEYEPVAGTFAWVDCGVDTEVLARQAALSNLLLAPGLLFSPQQATSSKLRVPVAMADQAEPWRVLEQILRQLRK</sequence>
<dbReference type="InterPro" id="IPR015424">
    <property type="entry name" value="PyrdxlP-dep_Trfase"/>
</dbReference>
<dbReference type="Gene3D" id="3.40.640.10">
    <property type="entry name" value="Type I PLP-dependent aspartate aminotransferase-like (Major domain)"/>
    <property type="match status" value="1"/>
</dbReference>
<dbReference type="GO" id="GO:0030170">
    <property type="term" value="F:pyridoxal phosphate binding"/>
    <property type="evidence" value="ECO:0007669"/>
    <property type="project" value="InterPro"/>
</dbReference>